<dbReference type="KEGG" id="llo:LLO_1737"/>
<protein>
    <submittedName>
        <fullName evidence="1">Uncharacterized protein</fullName>
    </submittedName>
</protein>
<evidence type="ECO:0000313" key="2">
    <source>
        <dbReference type="Proteomes" id="UP000001060"/>
    </source>
</evidence>
<dbReference type="eggNOG" id="ENOG5031HNH">
    <property type="taxonomic scope" value="Bacteria"/>
</dbReference>
<name>D3HT72_LEGLN</name>
<dbReference type="Proteomes" id="UP000001060">
    <property type="component" value="Chromosome"/>
</dbReference>
<dbReference type="EMBL" id="FN650140">
    <property type="protein sequence ID" value="CBJ12114.1"/>
    <property type="molecule type" value="Genomic_DNA"/>
</dbReference>
<keyword evidence="2" id="KW-1185">Reference proteome</keyword>
<sequence>MTLMVKMNTNAMEKNMKNPNKIVVFDVDGPINSAGATQNIFPGHNRSPELDLGDDPKDFCVPNKNFLKLTLDILYQNNILPVIGSQRIQMTDNDPFYGNYVSTMYQALNHFLGSKRPYLGEDIAREIGKQLRENNTEQSKNSILELYGKKFNIAPDNIILIDDNSGYKEHAEAAHYKFVHAPRKADTNSPEDNAYLYETLFRTIPAEIILNSLKNSNECQEVKDEFEKQLLDVFSKNQKLQIYQVQVLSQETIAKEVLKDIQKDIMHTKWNSNFFSSVKISSNSGVDNTVPKEMNKILQEIKSAQDHKQTWDTTLTKVHNIINESANKKVHLCLNRNGQIPKDFYQNTKAMLQNLRNESKPELDDESLKVTL</sequence>
<accession>D3HT72</accession>
<dbReference type="AlphaFoldDB" id="D3HT72"/>
<evidence type="ECO:0000313" key="1">
    <source>
        <dbReference type="EMBL" id="CBJ12114.1"/>
    </source>
</evidence>
<dbReference type="HOGENOM" id="CLU_743532_0_0_6"/>
<gene>
    <name evidence="1" type="ordered locus">LLO_1737</name>
</gene>
<organism evidence="1 2">
    <name type="scientific">Legionella longbeachae serogroup 1 (strain NSW150)</name>
    <dbReference type="NCBI Taxonomy" id="661367"/>
    <lineage>
        <taxon>Bacteria</taxon>
        <taxon>Pseudomonadati</taxon>
        <taxon>Pseudomonadota</taxon>
        <taxon>Gammaproteobacteria</taxon>
        <taxon>Legionellales</taxon>
        <taxon>Legionellaceae</taxon>
        <taxon>Legionella</taxon>
    </lineage>
</organism>
<proteinExistence type="predicted"/>
<reference evidence="1 2" key="1">
    <citation type="journal article" date="2010" name="PLoS Genet.">
        <title>Analysis of the Legionella longbeachae genome and transcriptome uncovers unique strategies to cause Legionnaires' disease.</title>
        <authorList>
            <person name="Cazalet C."/>
            <person name="Gomez-Valero L."/>
            <person name="Rusniok C."/>
            <person name="Lomma M."/>
            <person name="Dervins-Ravault D."/>
            <person name="Newton H."/>
            <person name="Sansom F."/>
            <person name="Jarraud S."/>
            <person name="Zidane N."/>
            <person name="Ma L."/>
            <person name="Bouchier C."/>
            <person name="Etienne J."/>
            <person name="Hartland E."/>
            <person name="Buchrieser C."/>
        </authorList>
    </citation>
    <scope>NUCLEOTIDE SEQUENCE [LARGE SCALE GENOMIC DNA]</scope>
    <source>
        <strain evidence="1 2">NSW150</strain>
    </source>
</reference>